<dbReference type="GO" id="GO:0016772">
    <property type="term" value="F:transferase activity, transferring phosphorus-containing groups"/>
    <property type="evidence" value="ECO:0007669"/>
    <property type="project" value="InterPro"/>
</dbReference>
<evidence type="ECO:0000256" key="3">
    <source>
        <dbReference type="ARBA" id="ARBA00023169"/>
    </source>
</evidence>
<sequence length="580" mass="65305">MTTGPRVNPEASAVVALYRRALPRSLRRAIAERYSVEARRQVKHHLATLTSAQRADRVRAALLARRRRGLAAAPGRRVVMVDGRPRIAHLQPDLSPQHARRAALKAVTRALKQAGVDYFCVRGRPRQAAIVAVPDKDRARALDALARLCRRDPAYVSPLGSEGGGPRLAPGYEPGVWRHVGDDKWGLRLTWFRTEPGERLVLGERYACEVEFWARQGERLVAPRRNGVTESVPVAGKAVDLIDADRWGVGRLKVRTREEFTRPLPGDITFPIDAVYTWVDGSDPEWLRRRAKYAGEEYHGESANAARYADHDELRYSLRSLATYAPWIRNVYLVTDDQAPVWLDTAHPRLRVVSHREIFTDPGLLPTFNSHAIESQLHHIEGLSEHFLYFNDDVFLGAETVPQDFFMGNGVTKFFPSPALVPLDDPSDEDVPVSVAAKNNRRLIENTFGVLPVQKMKHTPHALRRSVLAEIESRFGDEHGATASHRFRSREDLAIPSSLHHYYAFHTGRSTTGSITYGYFDLSNPNSANRLDRLLAARDRRVFCINDTVSVEGEGEGQTERLRPFLEAYFPVPSPYEMAS</sequence>
<dbReference type="GO" id="GO:0000271">
    <property type="term" value="P:polysaccharide biosynthetic process"/>
    <property type="evidence" value="ECO:0007669"/>
    <property type="project" value="UniProtKB-KW"/>
</dbReference>
<organism evidence="8 9">
    <name type="scientific">Streptomyces coryli</name>
    <dbReference type="NCBI Taxonomy" id="1128680"/>
    <lineage>
        <taxon>Bacteria</taxon>
        <taxon>Bacillati</taxon>
        <taxon>Actinomycetota</taxon>
        <taxon>Actinomycetes</taxon>
        <taxon>Kitasatosporales</taxon>
        <taxon>Streptomycetaceae</taxon>
        <taxon>Streptomyces</taxon>
    </lineage>
</organism>
<dbReference type="PANTHER" id="PTHR24045:SF0">
    <property type="entry name" value="N-ACETYLGLUCOSAMINE-1-PHOSPHOTRANSFERASE SUBUNITS ALPHA_BETA"/>
    <property type="match status" value="1"/>
</dbReference>
<keyword evidence="3" id="KW-0270">Exopolysaccharide synthesis</keyword>
<dbReference type="Pfam" id="PF11380">
    <property type="entry name" value="Stealth_CR2"/>
    <property type="match status" value="1"/>
</dbReference>
<gene>
    <name evidence="8" type="ORF">G5C51_30995</name>
</gene>
<keyword evidence="2 8" id="KW-0808">Transferase</keyword>
<dbReference type="InterPro" id="IPR047141">
    <property type="entry name" value="Stealth"/>
</dbReference>
<evidence type="ECO:0000313" key="9">
    <source>
        <dbReference type="Proteomes" id="UP000481583"/>
    </source>
</evidence>
<comment type="caution">
    <text evidence="8">The sequence shown here is derived from an EMBL/GenBank/DDBJ whole genome shotgun (WGS) entry which is preliminary data.</text>
</comment>
<dbReference type="PANTHER" id="PTHR24045">
    <property type="match status" value="1"/>
</dbReference>
<accession>A0A6G4U872</accession>
<dbReference type="InterPro" id="IPR031358">
    <property type="entry name" value="Stealth_CR1"/>
</dbReference>
<reference evidence="8 9" key="1">
    <citation type="submission" date="2020-02" db="EMBL/GenBank/DDBJ databases">
        <title>Whole-genome analyses of novel actinobacteria.</title>
        <authorList>
            <person name="Sahin N."/>
        </authorList>
    </citation>
    <scope>NUCLEOTIDE SEQUENCE [LARGE SCALE GENOMIC DNA]</scope>
    <source>
        <strain evidence="8 9">A7024</strain>
    </source>
</reference>
<dbReference type="AlphaFoldDB" id="A0A6G4U872"/>
<evidence type="ECO:0000313" key="8">
    <source>
        <dbReference type="EMBL" id="NGN68313.1"/>
    </source>
</evidence>
<protein>
    <submittedName>
        <fullName evidence="8">Sugar phosphotransferase</fullName>
    </submittedName>
</protein>
<evidence type="ECO:0000259" key="4">
    <source>
        <dbReference type="Pfam" id="PF11380"/>
    </source>
</evidence>
<dbReference type="InterPro" id="IPR021520">
    <property type="entry name" value="Stealth_CR2"/>
</dbReference>
<keyword evidence="9" id="KW-1185">Reference proteome</keyword>
<dbReference type="Proteomes" id="UP000481583">
    <property type="component" value="Unassembled WGS sequence"/>
</dbReference>
<evidence type="ECO:0000259" key="7">
    <source>
        <dbReference type="Pfam" id="PF17103"/>
    </source>
</evidence>
<dbReference type="EMBL" id="JAAKZV010000196">
    <property type="protein sequence ID" value="NGN68313.1"/>
    <property type="molecule type" value="Genomic_DNA"/>
</dbReference>
<dbReference type="InterPro" id="IPR031356">
    <property type="entry name" value="Stealth_CR4"/>
</dbReference>
<feature type="domain" description="Stealth protein CR2 conserved region 2" evidence="4">
    <location>
        <begin position="307"/>
        <end position="413"/>
    </location>
</feature>
<dbReference type="InterPro" id="IPR031357">
    <property type="entry name" value="Stealth_CR3"/>
</dbReference>
<name>A0A6G4U872_9ACTN</name>
<feature type="domain" description="Stealth protein CR3 conserved region 3" evidence="6">
    <location>
        <begin position="457"/>
        <end position="504"/>
    </location>
</feature>
<proteinExistence type="inferred from homology"/>
<dbReference type="RefSeq" id="WP_165242144.1">
    <property type="nucleotide sequence ID" value="NZ_JAAKZV010000196.1"/>
</dbReference>
<feature type="domain" description="Stealth protein CR4 conserved region 4" evidence="7">
    <location>
        <begin position="532"/>
        <end position="578"/>
    </location>
</feature>
<evidence type="ECO:0000256" key="1">
    <source>
        <dbReference type="ARBA" id="ARBA00007583"/>
    </source>
</evidence>
<evidence type="ECO:0000259" key="5">
    <source>
        <dbReference type="Pfam" id="PF17101"/>
    </source>
</evidence>
<comment type="similarity">
    <text evidence="1">Belongs to the stealth family.</text>
</comment>
<dbReference type="Pfam" id="PF17103">
    <property type="entry name" value="Stealth_CR4"/>
    <property type="match status" value="1"/>
</dbReference>
<feature type="domain" description="Stealth protein CR1 conserved region 1" evidence="5">
    <location>
        <begin position="270"/>
        <end position="295"/>
    </location>
</feature>
<evidence type="ECO:0000259" key="6">
    <source>
        <dbReference type="Pfam" id="PF17102"/>
    </source>
</evidence>
<dbReference type="Pfam" id="PF17102">
    <property type="entry name" value="Stealth_CR3"/>
    <property type="match status" value="1"/>
</dbReference>
<evidence type="ECO:0000256" key="2">
    <source>
        <dbReference type="ARBA" id="ARBA00022679"/>
    </source>
</evidence>
<dbReference type="Pfam" id="PF17101">
    <property type="entry name" value="Stealth_CR1"/>
    <property type="match status" value="1"/>
</dbReference>